<dbReference type="Proteomes" id="UP000095472">
    <property type="component" value="Chromosome"/>
</dbReference>
<reference evidence="1 2" key="1">
    <citation type="journal article" date="2016" name="Genome Announc.">
        <title>Draft Genome Sequence of the Thermotolerant Cyanobacterium Desertifilum sp. IPPAS B-1220.</title>
        <authorList>
            <person name="Mironov K.S."/>
            <person name="Sinetova M.A."/>
            <person name="Bolatkhan K."/>
            <person name="Zayadan B.K."/>
            <person name="Ustinova V.V."/>
            <person name="Kupriyanova E.V."/>
            <person name="Skrypnik A.N."/>
            <person name="Gogoleva N.E."/>
            <person name="Gogolev Y.V."/>
            <person name="Los D.A."/>
        </authorList>
    </citation>
    <scope>NUCLEOTIDE SEQUENCE [LARGE SCALE GENOMIC DNA]</scope>
    <source>
        <strain evidence="1 2">IPPAS B-1220</strain>
    </source>
</reference>
<organism evidence="1 2">
    <name type="scientific">Desertifilum tharense IPPAS B-1220</name>
    <dbReference type="NCBI Taxonomy" id="1781255"/>
    <lineage>
        <taxon>Bacteria</taxon>
        <taxon>Bacillati</taxon>
        <taxon>Cyanobacteriota</taxon>
        <taxon>Cyanophyceae</taxon>
        <taxon>Desertifilales</taxon>
        <taxon>Desertifilaceae</taxon>
        <taxon>Desertifilum</taxon>
    </lineage>
</organism>
<protein>
    <submittedName>
        <fullName evidence="1">ATP-binding protein</fullName>
    </submittedName>
</protein>
<sequence>MFERHYRGVQAETPIPGTGLGLAIAKDLIEQMQGKIQVLSPAVHPQILNRGTTFIVCLQHAAVR</sequence>
<keyword evidence="2" id="KW-1185">Reference proteome</keyword>
<name>A0ACD5H2Z1_9CYAN</name>
<evidence type="ECO:0000313" key="2">
    <source>
        <dbReference type="Proteomes" id="UP000095472"/>
    </source>
</evidence>
<dbReference type="EMBL" id="CP182909">
    <property type="protein sequence ID" value="XPM67387.1"/>
    <property type="molecule type" value="Genomic_DNA"/>
</dbReference>
<keyword evidence="1" id="KW-0547">Nucleotide-binding</keyword>
<evidence type="ECO:0000313" key="1">
    <source>
        <dbReference type="EMBL" id="XPM67387.1"/>
    </source>
</evidence>
<keyword evidence="1" id="KW-0067">ATP-binding</keyword>
<proteinExistence type="predicted"/>
<accession>A0ACD5H2Z1</accession>
<gene>
    <name evidence="1" type="ORF">BH720_035715</name>
</gene>